<feature type="transmembrane region" description="Helical" evidence="1">
    <location>
        <begin position="7"/>
        <end position="27"/>
    </location>
</feature>
<keyword evidence="1" id="KW-0472">Membrane</keyword>
<keyword evidence="3" id="KW-1185">Reference proteome</keyword>
<accession>A0ABV1BVF3</accession>
<comment type="caution">
    <text evidence="2">The sequence shown here is derived from an EMBL/GenBank/DDBJ whole genome shotgun (WGS) entry which is preliminary data.</text>
</comment>
<protein>
    <submittedName>
        <fullName evidence="2">Uncharacterized protein</fullName>
    </submittedName>
</protein>
<name>A0ABV1BVF3_9FIRM</name>
<evidence type="ECO:0000313" key="2">
    <source>
        <dbReference type="EMBL" id="MEQ2379727.1"/>
    </source>
</evidence>
<sequence length="121" mass="13860">MKIIVEASAYLVILSFICLISLDFIAVNKSVSKGSEVQQYIKDVIQINGISYEHRDIDYDTNKKVCEIAAQYGADVSYEYFDAAADYDYYRLNIKYPVKSRLFGLNKLCDYKALVRVEMAV</sequence>
<keyword evidence="1" id="KW-0812">Transmembrane</keyword>
<dbReference type="Proteomes" id="UP001442364">
    <property type="component" value="Unassembled WGS sequence"/>
</dbReference>
<dbReference type="EMBL" id="JBBMER010000004">
    <property type="protein sequence ID" value="MEQ2379727.1"/>
    <property type="molecule type" value="Genomic_DNA"/>
</dbReference>
<organism evidence="2 3">
    <name type="scientific">[Lactobacillus] rogosae</name>
    <dbReference type="NCBI Taxonomy" id="706562"/>
    <lineage>
        <taxon>Bacteria</taxon>
        <taxon>Bacillati</taxon>
        <taxon>Bacillota</taxon>
        <taxon>Clostridia</taxon>
        <taxon>Lachnospirales</taxon>
        <taxon>Lachnospiraceae</taxon>
        <taxon>Lachnospira</taxon>
    </lineage>
</organism>
<gene>
    <name evidence="2" type="ORF">WMO14_07520</name>
</gene>
<dbReference type="RefSeq" id="WP_055176040.1">
    <property type="nucleotide sequence ID" value="NZ_DAWECI010000025.1"/>
</dbReference>
<keyword evidence="1" id="KW-1133">Transmembrane helix</keyword>
<evidence type="ECO:0000313" key="3">
    <source>
        <dbReference type="Proteomes" id="UP001442364"/>
    </source>
</evidence>
<evidence type="ECO:0000256" key="1">
    <source>
        <dbReference type="SAM" id="Phobius"/>
    </source>
</evidence>
<reference evidence="2 3" key="1">
    <citation type="submission" date="2024-03" db="EMBL/GenBank/DDBJ databases">
        <title>Human intestinal bacterial collection.</title>
        <authorList>
            <person name="Pauvert C."/>
            <person name="Hitch T.C.A."/>
            <person name="Clavel T."/>
        </authorList>
    </citation>
    <scope>NUCLEOTIDE SEQUENCE [LARGE SCALE GENOMIC DNA]</scope>
    <source>
        <strain evidence="2 3">CLA-AA-H255</strain>
    </source>
</reference>
<proteinExistence type="predicted"/>